<dbReference type="NCBIfam" id="NF004490">
    <property type="entry name" value="PRK05820.1"/>
    <property type="match status" value="1"/>
</dbReference>
<dbReference type="SUPFAM" id="SSF52418">
    <property type="entry name" value="Nucleoside phosphorylase/phosphoribosyltransferase catalytic domain"/>
    <property type="match status" value="1"/>
</dbReference>
<dbReference type="RefSeq" id="WP_013179292.1">
    <property type="nucleotide sequence ID" value="NC_014221.1"/>
</dbReference>
<keyword evidence="7" id="KW-1185">Reference proteome</keyword>
<dbReference type="InterPro" id="IPR036566">
    <property type="entry name" value="PYNP-like_C_sf"/>
</dbReference>
<dbReference type="PANTHER" id="PTHR10515">
    <property type="entry name" value="THYMIDINE PHOSPHORYLASE"/>
    <property type="match status" value="1"/>
</dbReference>
<dbReference type="Pfam" id="PF00591">
    <property type="entry name" value="Glycos_transf_3"/>
    <property type="match status" value="1"/>
</dbReference>
<organism evidence="6 7">
    <name type="scientific">Truepera radiovictrix (strain DSM 17093 / CIP 108686 / LMG 22925 / RQ-24)</name>
    <dbReference type="NCBI Taxonomy" id="649638"/>
    <lineage>
        <taxon>Bacteria</taxon>
        <taxon>Thermotogati</taxon>
        <taxon>Deinococcota</taxon>
        <taxon>Deinococci</taxon>
        <taxon>Trueperales</taxon>
        <taxon>Trueperaceae</taxon>
        <taxon>Truepera</taxon>
    </lineage>
</organism>
<protein>
    <submittedName>
        <fullName evidence="6">Pyrimidine-nucleoside phosphorylase</fullName>
        <ecNumber evidence="6">2.4.2.2</ecNumber>
    </submittedName>
</protein>
<dbReference type="PROSITE" id="PS00647">
    <property type="entry name" value="THYMID_PHOSPHORYLASE"/>
    <property type="match status" value="1"/>
</dbReference>
<evidence type="ECO:0000313" key="7">
    <source>
        <dbReference type="Proteomes" id="UP000000379"/>
    </source>
</evidence>
<dbReference type="InterPro" id="IPR013102">
    <property type="entry name" value="PYNP_C"/>
</dbReference>
<dbReference type="InterPro" id="IPR035902">
    <property type="entry name" value="Nuc_phospho_transferase"/>
</dbReference>
<dbReference type="eggNOG" id="COG0213">
    <property type="taxonomic scope" value="Bacteria"/>
</dbReference>
<accession>D7CVM2</accession>
<comment type="similarity">
    <text evidence="1">Belongs to the thymidine/pyrimidine-nucleoside phosphorylase family.</text>
</comment>
<evidence type="ECO:0000259" key="5">
    <source>
        <dbReference type="SMART" id="SM00941"/>
    </source>
</evidence>
<dbReference type="InterPro" id="IPR000053">
    <property type="entry name" value="Thymidine/pyrmidine_PPase"/>
</dbReference>
<dbReference type="GO" id="GO:0006206">
    <property type="term" value="P:pyrimidine nucleobase metabolic process"/>
    <property type="evidence" value="ECO:0007669"/>
    <property type="project" value="InterPro"/>
</dbReference>
<dbReference type="GO" id="GO:0009032">
    <property type="term" value="F:thymidine phosphorylase activity"/>
    <property type="evidence" value="ECO:0007669"/>
    <property type="project" value="TreeGrafter"/>
</dbReference>
<dbReference type="GO" id="GO:0005829">
    <property type="term" value="C:cytosol"/>
    <property type="evidence" value="ECO:0007669"/>
    <property type="project" value="TreeGrafter"/>
</dbReference>
<reference evidence="6 7" key="2">
    <citation type="journal article" date="2011" name="Stand. Genomic Sci.">
        <title>Complete genome sequence of Truepera radiovictrix type strain (RQ-24).</title>
        <authorList>
            <person name="Ivanova N."/>
            <person name="Rohde C."/>
            <person name="Munk C."/>
            <person name="Nolan M."/>
            <person name="Lucas S."/>
            <person name="Del Rio T.G."/>
            <person name="Tice H."/>
            <person name="Deshpande S."/>
            <person name="Cheng J.F."/>
            <person name="Tapia R."/>
            <person name="Han C."/>
            <person name="Goodwin L."/>
            <person name="Pitluck S."/>
            <person name="Liolios K."/>
            <person name="Mavromatis K."/>
            <person name="Mikhailova N."/>
            <person name="Pati A."/>
            <person name="Chen A."/>
            <person name="Palaniappan K."/>
            <person name="Land M."/>
            <person name="Hauser L."/>
            <person name="Chang Y.J."/>
            <person name="Jeffries C.D."/>
            <person name="Brambilla E."/>
            <person name="Rohde M."/>
            <person name="Goker M."/>
            <person name="Tindall B.J."/>
            <person name="Woyke T."/>
            <person name="Bristow J."/>
            <person name="Eisen J.A."/>
            <person name="Markowitz V."/>
            <person name="Hugenholtz P."/>
            <person name="Kyrpides N.C."/>
            <person name="Klenk H.P."/>
            <person name="Lapidus A."/>
        </authorList>
    </citation>
    <scope>NUCLEOTIDE SEQUENCE [LARGE SCALE GENOMIC DNA]</scope>
    <source>
        <strain evidence="7">DSM 17093 / CIP 108686 / LMG 22925 / RQ-24</strain>
    </source>
</reference>
<proteinExistence type="inferred from homology"/>
<keyword evidence="4 6" id="KW-0808">Transferase</keyword>
<dbReference type="Pfam" id="PF07831">
    <property type="entry name" value="PYNP_C"/>
    <property type="match status" value="1"/>
</dbReference>
<comment type="subunit">
    <text evidence="2">Homodimer.</text>
</comment>
<dbReference type="HOGENOM" id="CLU_025040_0_1_0"/>
<gene>
    <name evidence="6" type="ordered locus">Trad_2832</name>
</gene>
<dbReference type="AlphaFoldDB" id="D7CVM2"/>
<evidence type="ECO:0000256" key="3">
    <source>
        <dbReference type="ARBA" id="ARBA00022676"/>
    </source>
</evidence>
<evidence type="ECO:0000313" key="6">
    <source>
        <dbReference type="EMBL" id="ADI15933.1"/>
    </source>
</evidence>
<dbReference type="Gene3D" id="3.90.1170.30">
    <property type="entry name" value="Pyrimidine nucleoside phosphorylase-like, C-terminal domain"/>
    <property type="match status" value="1"/>
</dbReference>
<evidence type="ECO:0000256" key="2">
    <source>
        <dbReference type="ARBA" id="ARBA00011738"/>
    </source>
</evidence>
<reference evidence="7" key="1">
    <citation type="submission" date="2010-05" db="EMBL/GenBank/DDBJ databases">
        <title>The complete genome of Truepera radiovictris DSM 17093.</title>
        <authorList>
            <consortium name="US DOE Joint Genome Institute (JGI-PGF)"/>
            <person name="Lucas S."/>
            <person name="Copeland A."/>
            <person name="Lapidus A."/>
            <person name="Glavina del Rio T."/>
            <person name="Dalin E."/>
            <person name="Tice H."/>
            <person name="Bruce D."/>
            <person name="Goodwin L."/>
            <person name="Pitluck S."/>
            <person name="Kyrpides N."/>
            <person name="Mavromatis K."/>
            <person name="Ovchinnikova G."/>
            <person name="Munk A.C."/>
            <person name="Detter J.C."/>
            <person name="Han C."/>
            <person name="Tapia R."/>
            <person name="Land M."/>
            <person name="Hauser L."/>
            <person name="Markowitz V."/>
            <person name="Cheng J.-F."/>
            <person name="Hugenholtz P."/>
            <person name="Woyke T."/>
            <person name="Wu D."/>
            <person name="Tindall B."/>
            <person name="Pomrenke H.G."/>
            <person name="Brambilla E."/>
            <person name="Klenk H.-P."/>
            <person name="Eisen J.A."/>
        </authorList>
    </citation>
    <scope>NUCLEOTIDE SEQUENCE [LARGE SCALE GENOMIC DNA]</scope>
    <source>
        <strain evidence="7">DSM 17093 / CIP 108686 / LMG 22925 / RQ-24</strain>
    </source>
</reference>
<dbReference type="STRING" id="649638.Trad_2832"/>
<keyword evidence="3 6" id="KW-0328">Glycosyltransferase</keyword>
<dbReference type="SMART" id="SM00941">
    <property type="entry name" value="PYNP_C"/>
    <property type="match status" value="1"/>
</dbReference>
<name>D7CVM2_TRURR</name>
<dbReference type="SUPFAM" id="SSF54680">
    <property type="entry name" value="Pyrimidine nucleoside phosphorylase C-terminal domain"/>
    <property type="match status" value="1"/>
</dbReference>
<dbReference type="InterPro" id="IPR036320">
    <property type="entry name" value="Glycosyl_Trfase_fam3_N_dom_sf"/>
</dbReference>
<dbReference type="InterPro" id="IPR017459">
    <property type="entry name" value="Glycosyl_Trfase_fam3_N_dom"/>
</dbReference>
<dbReference type="Gene3D" id="3.40.1030.10">
    <property type="entry name" value="Nucleoside phosphorylase/phosphoribosyltransferase catalytic domain"/>
    <property type="match status" value="1"/>
</dbReference>
<dbReference type="FunFam" id="3.40.1030.10:FF:000003">
    <property type="entry name" value="Pyrimidine-nucleoside phosphorylase"/>
    <property type="match status" value="1"/>
</dbReference>
<dbReference type="PIRSF" id="PIRSF000478">
    <property type="entry name" value="TP_PyNP"/>
    <property type="match status" value="1"/>
</dbReference>
<evidence type="ECO:0000256" key="4">
    <source>
        <dbReference type="ARBA" id="ARBA00022679"/>
    </source>
</evidence>
<dbReference type="GO" id="GO:0004645">
    <property type="term" value="F:1,4-alpha-oligoglucan phosphorylase activity"/>
    <property type="evidence" value="ECO:0007669"/>
    <property type="project" value="InterPro"/>
</dbReference>
<dbReference type="Proteomes" id="UP000000379">
    <property type="component" value="Chromosome"/>
</dbReference>
<feature type="domain" description="Pyrimidine nucleoside phosphorylase C-terminal" evidence="5">
    <location>
        <begin position="337"/>
        <end position="411"/>
    </location>
</feature>
<sequence>MRATDMIDKKRHGGEHTREELEAFIGGYVAGEVPDYQVAAWLMAVVFRGMTVRETAELTAVMAHSGDLLDLSGLPHTVDKHSTGGVGDKTSLVLAPLLAAAGAVVAKMSGRGLGHTGGTIDKLESIPGFRTDLSERDFYRQAETVGVVITGQSKELAPADGLLYALRDATATVQSLPLIAASIMSKKLAGGARTIVLDVKVGSGAFMKTPAEARELARTMLGIGERANRNVRALLSDMSEPLGRAVGNALEVDEAVRCLQGEGPEDLQALCLALAEAGLAAAGLDASRAALQELISSGRAFATFEAWVRAQGGDVSQLGHLERAPDRHTLRAPRSGYVARLEALEVGQAVKVLGGGRSRKGDAIDPGVGVVLHAKVGDEVAAGDALATLYHRGGRGFEEALARLEGAFTLADEAAAAPELVLETLA</sequence>
<dbReference type="Gene3D" id="1.20.970.10">
    <property type="entry name" value="Transferase, Pyrimidine Nucleoside Phosphorylase, Chain C"/>
    <property type="match status" value="1"/>
</dbReference>
<dbReference type="SUPFAM" id="SSF47648">
    <property type="entry name" value="Nucleoside phosphorylase/phosphoribosyltransferase N-terminal domain"/>
    <property type="match status" value="1"/>
</dbReference>
<dbReference type="PANTHER" id="PTHR10515:SF0">
    <property type="entry name" value="THYMIDINE PHOSPHORYLASE"/>
    <property type="match status" value="1"/>
</dbReference>
<dbReference type="NCBIfam" id="TIGR02644">
    <property type="entry name" value="Y_phosphoryl"/>
    <property type="match status" value="1"/>
</dbReference>
<dbReference type="InterPro" id="IPR017872">
    <property type="entry name" value="Pyrmidine_PPase_CS"/>
</dbReference>
<dbReference type="EC" id="2.4.2.2" evidence="6"/>
<dbReference type="Pfam" id="PF02885">
    <property type="entry name" value="Glycos_trans_3N"/>
    <property type="match status" value="1"/>
</dbReference>
<dbReference type="OrthoDB" id="9763887at2"/>
<dbReference type="GO" id="GO:0006213">
    <property type="term" value="P:pyrimidine nucleoside metabolic process"/>
    <property type="evidence" value="ECO:0007669"/>
    <property type="project" value="InterPro"/>
</dbReference>
<dbReference type="InterPro" id="IPR018090">
    <property type="entry name" value="Pyrmidine_PPas_bac/euk"/>
</dbReference>
<dbReference type="InterPro" id="IPR000312">
    <property type="entry name" value="Glycosyl_Trfase_fam3"/>
</dbReference>
<evidence type="ECO:0000256" key="1">
    <source>
        <dbReference type="ARBA" id="ARBA00006915"/>
    </source>
</evidence>
<dbReference type="KEGG" id="tra:Trad_2832"/>
<dbReference type="EMBL" id="CP002049">
    <property type="protein sequence ID" value="ADI15933.1"/>
    <property type="molecule type" value="Genomic_DNA"/>
</dbReference>